<feature type="region of interest" description="Disordered" evidence="1">
    <location>
        <begin position="125"/>
        <end position="149"/>
    </location>
</feature>
<comment type="caution">
    <text evidence="3">The sequence shown here is derived from an EMBL/GenBank/DDBJ whole genome shotgun (WGS) entry which is preliminary data.</text>
</comment>
<feature type="domain" description="Transposase-like Mu C-terminal" evidence="2">
    <location>
        <begin position="2"/>
        <end position="57"/>
    </location>
</feature>
<gene>
    <name evidence="3" type="ORF">NEIELOOT_00739</name>
</gene>
<name>D4DNV5_NEIEG</name>
<feature type="compositionally biased region" description="Polar residues" evidence="1">
    <location>
        <begin position="140"/>
        <end position="149"/>
    </location>
</feature>
<evidence type="ECO:0000313" key="3">
    <source>
        <dbReference type="EMBL" id="EFE50581.1"/>
    </source>
</evidence>
<dbReference type="Pfam" id="PF09299">
    <property type="entry name" value="Mu-transpos_C"/>
    <property type="match status" value="1"/>
</dbReference>
<organism evidence="3 4">
    <name type="scientific">Neisseria elongata subsp. glycolytica ATCC 29315</name>
    <dbReference type="NCBI Taxonomy" id="546263"/>
    <lineage>
        <taxon>Bacteria</taxon>
        <taxon>Pseudomonadati</taxon>
        <taxon>Pseudomonadota</taxon>
        <taxon>Betaproteobacteria</taxon>
        <taxon>Neisseriales</taxon>
        <taxon>Neisseriaceae</taxon>
        <taxon>Neisseria</taxon>
    </lineage>
</organism>
<dbReference type="EMBL" id="ADBF01000016">
    <property type="protein sequence ID" value="EFE50581.1"/>
    <property type="molecule type" value="Genomic_DNA"/>
</dbReference>
<proteinExistence type="predicted"/>
<sequence>MRTVQQYGVSIHKIHYWHDALRTWIGATEPGNPKRARQFVFRFDPRDLSVIWFFDPELNSYFSIPYRDSSHPVMSIWELREINRQLKQEHKSNIDERMIFSAYGKMREMEEQAQGKTKAVRRAMQRRKNESIAISKPVSKDNNGINNTATAFPQTDLLETEMSFENVQPFDDLDDLS</sequence>
<evidence type="ECO:0000259" key="2">
    <source>
        <dbReference type="Pfam" id="PF09299"/>
    </source>
</evidence>
<protein>
    <recommendedName>
        <fullName evidence="2">Transposase-like Mu C-terminal domain-containing protein</fullName>
    </recommendedName>
</protein>
<evidence type="ECO:0000256" key="1">
    <source>
        <dbReference type="SAM" id="MobiDB-lite"/>
    </source>
</evidence>
<accession>D4DNV5</accession>
<dbReference type="InterPro" id="IPR015378">
    <property type="entry name" value="Transposase-like_Mu_C"/>
</dbReference>
<dbReference type="AlphaFoldDB" id="D4DNV5"/>
<dbReference type="RefSeq" id="WP_003770605.1">
    <property type="nucleotide sequence ID" value="NZ_CP007726.1"/>
</dbReference>
<evidence type="ECO:0000313" key="4">
    <source>
        <dbReference type="Proteomes" id="UP000005536"/>
    </source>
</evidence>
<reference evidence="3 4" key="1">
    <citation type="submission" date="2010-02" db="EMBL/GenBank/DDBJ databases">
        <authorList>
            <person name="Weinstock G."/>
            <person name="Sodergren E."/>
            <person name="Clifton S."/>
            <person name="Fulton L."/>
            <person name="Fulton B."/>
            <person name="Courtney L."/>
            <person name="Fronick C."/>
            <person name="Harrison M."/>
            <person name="Strong C."/>
            <person name="Farmer C."/>
            <person name="Delahaunty K."/>
            <person name="Markovic C."/>
            <person name="Hall O."/>
            <person name="Minx P."/>
            <person name="Tomlinson C."/>
            <person name="Mitreva M."/>
            <person name="Nelson J."/>
            <person name="Hou S."/>
            <person name="Wollam A."/>
            <person name="Pepin K.H."/>
            <person name="Johnson M."/>
            <person name="Bhonagiri V."/>
            <person name="Zhang X."/>
            <person name="Suruliraj S."/>
            <person name="Warren W."/>
            <person name="Chinwalla A."/>
            <person name="Mardis E.R."/>
            <person name="Wilson R.K."/>
        </authorList>
    </citation>
    <scope>NUCLEOTIDE SEQUENCE [LARGE SCALE GENOMIC DNA]</scope>
    <source>
        <strain evidence="3 4">ATCC 29315</strain>
    </source>
</reference>
<dbReference type="Proteomes" id="UP000005536">
    <property type="component" value="Unassembled WGS sequence"/>
</dbReference>